<evidence type="ECO:0000313" key="3">
    <source>
        <dbReference type="Proteomes" id="UP000014227"/>
    </source>
</evidence>
<evidence type="ECO:0000313" key="2">
    <source>
        <dbReference type="EMBL" id="CCW34823.1"/>
    </source>
</evidence>
<dbReference type="Pfam" id="PF04055">
    <property type="entry name" value="Radical_SAM"/>
    <property type="match status" value="1"/>
</dbReference>
<dbReference type="AlphaFoldDB" id="S0ETL2"/>
<dbReference type="Proteomes" id="UP000014227">
    <property type="component" value="Chromosome I"/>
</dbReference>
<organism evidence="2 3">
    <name type="scientific">Chthonomonas calidirosea (strain DSM 23976 / ICMP 18418 / T49)</name>
    <dbReference type="NCBI Taxonomy" id="1303518"/>
    <lineage>
        <taxon>Bacteria</taxon>
        <taxon>Bacillati</taxon>
        <taxon>Armatimonadota</taxon>
        <taxon>Chthonomonadia</taxon>
        <taxon>Chthonomonadales</taxon>
        <taxon>Chthonomonadaceae</taxon>
        <taxon>Chthonomonas</taxon>
    </lineage>
</organism>
<dbReference type="EMBL" id="HF951689">
    <property type="protein sequence ID" value="CCW34823.1"/>
    <property type="molecule type" value="Genomic_DNA"/>
</dbReference>
<dbReference type="KEGG" id="ccz:CCALI_01001"/>
<dbReference type="InParanoid" id="S0ETL2"/>
<dbReference type="HOGENOM" id="CLU_011543_3_2_0"/>
<dbReference type="RefSeq" id="WP_016482373.1">
    <property type="nucleotide sequence ID" value="NC_021487.1"/>
</dbReference>
<gene>
    <name evidence="2" type="ORF">CCALI_01001</name>
</gene>
<dbReference type="InterPro" id="IPR023404">
    <property type="entry name" value="rSAM_horseshoe"/>
</dbReference>
<dbReference type="SFLD" id="SFLDS00029">
    <property type="entry name" value="Radical_SAM"/>
    <property type="match status" value="1"/>
</dbReference>
<feature type="domain" description="Radical SAM core" evidence="1">
    <location>
        <begin position="287"/>
        <end position="522"/>
    </location>
</feature>
<dbReference type="InterPro" id="IPR007197">
    <property type="entry name" value="rSAM"/>
</dbReference>
<dbReference type="OrthoDB" id="9806827at2"/>
<sequence>MWTREQIDAVLEDILPRVSKPGRYTGGELNSVVKDHRTVDVKFAIAFPDAYEIGMSNLACSIIYHLLNKREDCVCERVYAPWPDMEREMRAAALPLYTLETHTPLSDYDFIGFALSYELSYTNVLNMLDLGGIPVRSRDRDRLQPNGKPYPIIIAGGHCAFNPEPMAPFIDLFVIGEAEEVLHPLITCFKRYRHLSREELLLQLAQIPGCYVPRFYEPEYESDEARLARLESRGISPEEAERLGDTMPHLLATRRLHPEVPAKVERVWVKDVDALEYPTKPIIPYIEVVHDRISLEVMRGCTRGCRFCQAGMITRPVREKSPEKLMQLAEELVKNTGHEDISLVSLSTADYSRVEEVVQALIDKYAGSRVGVSLPSLRADRDCVKLVQEINKVRKTGLTFAPEAGSQRMRDVVNKGVTEKDLFAACETAFQNGWQRIKLYFMISLPTETDEDVLAIGELAHKCAEIARKNGVKNPTITIGVSAFVPKPFTPFQWHGQDSLEEIDRKQRLLKRSLKDRAISYRPNEAASAQLEAVLSLGDRRIADAIELAWRRGQVFDAWDEYLDYERWKQAFADAGIDLRFYANRHKDYEETLPWDHIDCGVSKSYLRAEDKRARSAQLTADCHTAPCTFCGACDRSYLESGKAKRENRAFVPNALPIIPLTAR</sequence>
<evidence type="ECO:0000259" key="1">
    <source>
        <dbReference type="PROSITE" id="PS51918"/>
    </source>
</evidence>
<dbReference type="PATRIC" id="fig|1303518.3.peg.1012"/>
<dbReference type="InterPro" id="IPR023862">
    <property type="entry name" value="CHP03960_rSAM"/>
</dbReference>
<dbReference type="GO" id="GO:0003824">
    <property type="term" value="F:catalytic activity"/>
    <property type="evidence" value="ECO:0007669"/>
    <property type="project" value="InterPro"/>
</dbReference>
<dbReference type="PANTHER" id="PTHR42731:SF1">
    <property type="entry name" value="RADICAL SAM DOMAIN PROTEIN"/>
    <property type="match status" value="1"/>
</dbReference>
<dbReference type="SUPFAM" id="SSF102114">
    <property type="entry name" value="Radical SAM enzymes"/>
    <property type="match status" value="1"/>
</dbReference>
<dbReference type="SFLD" id="SFLDG01082">
    <property type="entry name" value="B12-binding_domain_containing"/>
    <property type="match status" value="1"/>
</dbReference>
<protein>
    <submittedName>
        <fullName evidence="2">Radical SAM family uncharacterized protein</fullName>
    </submittedName>
</protein>
<dbReference type="InterPro" id="IPR058240">
    <property type="entry name" value="rSAM_sf"/>
</dbReference>
<dbReference type="eggNOG" id="COG1032">
    <property type="taxonomic scope" value="Bacteria"/>
</dbReference>
<dbReference type="Pfam" id="PF19864">
    <property type="entry name" value="Radical_SAM_N2"/>
    <property type="match status" value="1"/>
</dbReference>
<dbReference type="InterPro" id="IPR045784">
    <property type="entry name" value="Radical_SAM_N2"/>
</dbReference>
<dbReference type="CDD" id="cd01335">
    <property type="entry name" value="Radical_SAM"/>
    <property type="match status" value="1"/>
</dbReference>
<dbReference type="PROSITE" id="PS51918">
    <property type="entry name" value="RADICAL_SAM"/>
    <property type="match status" value="1"/>
</dbReference>
<dbReference type="InterPro" id="IPR006638">
    <property type="entry name" value="Elp3/MiaA/NifB-like_rSAM"/>
</dbReference>
<dbReference type="SMART" id="SM00729">
    <property type="entry name" value="Elp3"/>
    <property type="match status" value="1"/>
</dbReference>
<dbReference type="STRING" id="454171.CP488_00155"/>
<dbReference type="Gene3D" id="3.80.30.20">
    <property type="entry name" value="tm_1862 like domain"/>
    <property type="match status" value="1"/>
</dbReference>
<proteinExistence type="predicted"/>
<dbReference type="NCBIfam" id="TIGR03960">
    <property type="entry name" value="rSAM_fuse_unch"/>
    <property type="match status" value="1"/>
</dbReference>
<accession>S0ETL2</accession>
<dbReference type="GO" id="GO:0051536">
    <property type="term" value="F:iron-sulfur cluster binding"/>
    <property type="evidence" value="ECO:0007669"/>
    <property type="project" value="InterPro"/>
</dbReference>
<keyword evidence="3" id="KW-1185">Reference proteome</keyword>
<reference evidence="3" key="1">
    <citation type="submission" date="2013-03" db="EMBL/GenBank/DDBJ databases">
        <title>Genome sequence of Chthonomonas calidirosea, the first sequenced genome from the Armatimonadetes phylum (formally candidate division OP10).</title>
        <authorList>
            <person name="Lee K.C.Y."/>
            <person name="Morgan X.C."/>
            <person name="Dunfield P.F."/>
            <person name="Tamas I."/>
            <person name="Houghton K.M."/>
            <person name="Vyssotski M."/>
            <person name="Ryan J.L.J."/>
            <person name="Lagutin K."/>
            <person name="McDonald I.R."/>
            <person name="Stott M.B."/>
        </authorList>
    </citation>
    <scope>NUCLEOTIDE SEQUENCE [LARGE SCALE GENOMIC DNA]</scope>
    <source>
        <strain evidence="3">DSM 23976 / ICMP 18418 / T49</strain>
    </source>
</reference>
<dbReference type="PANTHER" id="PTHR42731">
    <property type="entry name" value="SLL1084 PROTEIN"/>
    <property type="match status" value="1"/>
</dbReference>
<name>S0ETL2_CHTCT</name>